<evidence type="ECO:0000256" key="1">
    <source>
        <dbReference type="SAM" id="MobiDB-lite"/>
    </source>
</evidence>
<keyword evidence="3" id="KW-1185">Reference proteome</keyword>
<dbReference type="InterPro" id="IPR039893">
    <property type="entry name" value="CEP120-like"/>
</dbReference>
<organism evidence="2 3">
    <name type="scientific">Cirrhinus mrigala</name>
    <name type="common">Mrigala</name>
    <dbReference type="NCBI Taxonomy" id="683832"/>
    <lineage>
        <taxon>Eukaryota</taxon>
        <taxon>Metazoa</taxon>
        <taxon>Chordata</taxon>
        <taxon>Craniata</taxon>
        <taxon>Vertebrata</taxon>
        <taxon>Euteleostomi</taxon>
        <taxon>Actinopterygii</taxon>
        <taxon>Neopterygii</taxon>
        <taxon>Teleostei</taxon>
        <taxon>Ostariophysi</taxon>
        <taxon>Cypriniformes</taxon>
        <taxon>Cyprinidae</taxon>
        <taxon>Labeoninae</taxon>
        <taxon>Labeonini</taxon>
        <taxon>Cirrhinus</taxon>
    </lineage>
</organism>
<reference evidence="2 3" key="1">
    <citation type="submission" date="2024-05" db="EMBL/GenBank/DDBJ databases">
        <title>Genome sequencing and assembly of Indian major carp, Cirrhinus mrigala (Hamilton, 1822).</title>
        <authorList>
            <person name="Mohindra V."/>
            <person name="Chowdhury L.M."/>
            <person name="Lal K."/>
            <person name="Jena J.K."/>
        </authorList>
    </citation>
    <scope>NUCLEOTIDE SEQUENCE [LARGE SCALE GENOMIC DNA]</scope>
    <source>
        <strain evidence="2">CM1030</strain>
        <tissue evidence="2">Blood</tissue>
    </source>
</reference>
<evidence type="ECO:0000313" key="2">
    <source>
        <dbReference type="EMBL" id="KAL0187460.1"/>
    </source>
</evidence>
<dbReference type="AlphaFoldDB" id="A0ABD0QNC1"/>
<feature type="region of interest" description="Disordered" evidence="1">
    <location>
        <begin position="29"/>
        <end position="54"/>
    </location>
</feature>
<proteinExistence type="predicted"/>
<accession>A0ABD0QNC1</accession>
<sequence>SEKLAELCYVSVLEDLGLVKAQDILVSESSQGPPAALAPPPSQGPVGAETAARPRETLEYKAALELEMWKEMQEDLFDNQ</sequence>
<feature type="non-terminal residue" evidence="2">
    <location>
        <position position="1"/>
    </location>
</feature>
<dbReference type="PANTHER" id="PTHR21574">
    <property type="entry name" value="CENTROSOMAL PROTEIN OF 120 KDA"/>
    <property type="match status" value="1"/>
</dbReference>
<gene>
    <name evidence="2" type="ORF">M9458_019130</name>
</gene>
<dbReference type="PANTHER" id="PTHR21574:SF0">
    <property type="entry name" value="CENTROSOMAL PROTEIN OF 120 KDA"/>
    <property type="match status" value="1"/>
</dbReference>
<dbReference type="Proteomes" id="UP001529510">
    <property type="component" value="Unassembled WGS sequence"/>
</dbReference>
<evidence type="ECO:0000313" key="3">
    <source>
        <dbReference type="Proteomes" id="UP001529510"/>
    </source>
</evidence>
<name>A0ABD0QNC1_CIRMR</name>
<protein>
    <submittedName>
        <fullName evidence="2">Uncharacterized protein</fullName>
    </submittedName>
</protein>
<dbReference type="EMBL" id="JAMKFB020000008">
    <property type="protein sequence ID" value="KAL0187460.1"/>
    <property type="molecule type" value="Genomic_DNA"/>
</dbReference>
<feature type="non-terminal residue" evidence="2">
    <location>
        <position position="80"/>
    </location>
</feature>
<comment type="caution">
    <text evidence="2">The sequence shown here is derived from an EMBL/GenBank/DDBJ whole genome shotgun (WGS) entry which is preliminary data.</text>
</comment>